<accession>A0A0F9FE82</accession>
<gene>
    <name evidence="1" type="ORF">LCGC14_2315680</name>
</gene>
<name>A0A0F9FE82_9ZZZZ</name>
<organism evidence="1">
    <name type="scientific">marine sediment metagenome</name>
    <dbReference type="NCBI Taxonomy" id="412755"/>
    <lineage>
        <taxon>unclassified sequences</taxon>
        <taxon>metagenomes</taxon>
        <taxon>ecological metagenomes</taxon>
    </lineage>
</organism>
<evidence type="ECO:0000313" key="1">
    <source>
        <dbReference type="EMBL" id="KKL49422.1"/>
    </source>
</evidence>
<feature type="non-terminal residue" evidence="1">
    <location>
        <position position="1"/>
    </location>
</feature>
<dbReference type="Gene3D" id="3.30.470.20">
    <property type="entry name" value="ATP-grasp fold, B domain"/>
    <property type="match status" value="1"/>
</dbReference>
<reference evidence="1" key="1">
    <citation type="journal article" date="2015" name="Nature">
        <title>Complex archaea that bridge the gap between prokaryotes and eukaryotes.</title>
        <authorList>
            <person name="Spang A."/>
            <person name="Saw J.H."/>
            <person name="Jorgensen S.L."/>
            <person name="Zaremba-Niedzwiedzka K."/>
            <person name="Martijn J."/>
            <person name="Lind A.E."/>
            <person name="van Eijk R."/>
            <person name="Schleper C."/>
            <person name="Guy L."/>
            <person name="Ettema T.J."/>
        </authorList>
    </citation>
    <scope>NUCLEOTIDE SEQUENCE</scope>
</reference>
<sequence>SKCAKKSIVRGCIMLKKYEVRIKENNEVVRKYTSNVNNLSNLLREVGTKNVIGVYKLQLSNGIVVGSDKLDWKLRGNLLALKIVNKMVKTGYRGVVGIDYIVTDKGIFPVENNARFNGSSYVSIIVDNIKKLTTPIPVWKFMKINTTPCSFIELKERLKSALYDGVRTNSIFPFNSKALPDTGSFSLILLAENIENISILEQIVKEKEIIREVFI</sequence>
<dbReference type="AlphaFoldDB" id="A0A0F9FE82"/>
<proteinExistence type="predicted"/>
<protein>
    <recommendedName>
        <fullName evidence="2">ATP-grasp domain-containing protein</fullName>
    </recommendedName>
</protein>
<comment type="caution">
    <text evidence="1">The sequence shown here is derived from an EMBL/GenBank/DDBJ whole genome shotgun (WGS) entry which is preliminary data.</text>
</comment>
<dbReference type="SUPFAM" id="SSF56059">
    <property type="entry name" value="Glutathione synthetase ATP-binding domain-like"/>
    <property type="match status" value="1"/>
</dbReference>
<evidence type="ECO:0008006" key="2">
    <source>
        <dbReference type="Google" id="ProtNLM"/>
    </source>
</evidence>
<dbReference type="EMBL" id="LAZR01032963">
    <property type="protein sequence ID" value="KKL49422.1"/>
    <property type="molecule type" value="Genomic_DNA"/>
</dbReference>